<dbReference type="NCBIfam" id="TIGR01508">
    <property type="entry name" value="rib_reduct_arch"/>
    <property type="match status" value="1"/>
</dbReference>
<evidence type="ECO:0000256" key="6">
    <source>
        <dbReference type="ARBA" id="ARBA00023002"/>
    </source>
</evidence>
<dbReference type="PATRIC" id="fig|1204725.3.peg.1626"/>
<reference evidence="11 12" key="1">
    <citation type="journal article" date="2012" name="J. Bacteriol.">
        <title>Draft genome sequence of Methanobacterium formicicum DSM 3637, an archaebacterium isolated from the methane producer amoeba Pelomyxa palustris.</title>
        <authorList>
            <person name="Gutierrez G."/>
        </authorList>
    </citation>
    <scope>NUCLEOTIDE SEQUENCE [LARGE SCALE GENOMIC DNA]</scope>
    <source>
        <strain evidence="12">DSM 3637 / PP1</strain>
    </source>
</reference>
<evidence type="ECO:0000256" key="5">
    <source>
        <dbReference type="ARBA" id="ARBA00022857"/>
    </source>
</evidence>
<dbReference type="NCBIfam" id="TIGR00227">
    <property type="entry name" value="ribD_Cterm"/>
    <property type="match status" value="1"/>
</dbReference>
<comment type="caution">
    <text evidence="11">The sequence shown here is derived from an EMBL/GenBank/DDBJ whole genome shotgun (WGS) entry which is preliminary data.</text>
</comment>
<accession>K2R362</accession>
<comment type="similarity">
    <text evidence="2">Belongs to the HTP reductase family.</text>
</comment>
<evidence type="ECO:0000256" key="9">
    <source>
        <dbReference type="NCBIfam" id="TIGR01508"/>
    </source>
</evidence>
<comment type="subunit">
    <text evidence="3">Homodimer.</text>
</comment>
<evidence type="ECO:0000256" key="2">
    <source>
        <dbReference type="ARBA" id="ARBA00009723"/>
    </source>
</evidence>
<comment type="catalytic activity">
    <reaction evidence="8">
        <text>2,5-diamino-6-(1-D-ribitylamino)pyrimidin-4(3H)-one 5'-phosphate + NADP(+) = 2,5-diamino-6-(1-D-ribosylamino)pyrimidin-4(3H)-one 5'-phosphate + NADPH + H(+)</text>
        <dbReference type="Rhea" id="RHEA:27278"/>
        <dbReference type="ChEBI" id="CHEBI:15378"/>
        <dbReference type="ChEBI" id="CHEBI:57783"/>
        <dbReference type="ChEBI" id="CHEBI:58349"/>
        <dbReference type="ChEBI" id="CHEBI:58890"/>
        <dbReference type="ChEBI" id="CHEBI:59545"/>
        <dbReference type="EC" id="1.1.1.302"/>
    </reaction>
</comment>
<dbReference type="InterPro" id="IPR011549">
    <property type="entry name" value="RibD_C"/>
</dbReference>
<evidence type="ECO:0000256" key="4">
    <source>
        <dbReference type="ARBA" id="ARBA00022619"/>
    </source>
</evidence>
<evidence type="ECO:0000256" key="1">
    <source>
        <dbReference type="ARBA" id="ARBA00005104"/>
    </source>
</evidence>
<sequence length="213" mass="23198">MILNAAMTLDGKIATRTGSSEISGQEDLLRVHKLRKEMDAIMVGINTVMVDDPRLTVHKISANSNDNPIRVVVDSKARTPPEYRILNQEAPTIIAVSSEAPSDKIKALEEDGKSEVIICGDKQVDLNCLMDELGNKGIKTLMLEGGSTLNYSMLSAGLVNEVRVCIAPMIAGGNRAKTLVDGDGVDYMKEAFRLKFKKSYNLGADLIVEYNVL</sequence>
<keyword evidence="5" id="KW-0521">NADP</keyword>
<evidence type="ECO:0000313" key="12">
    <source>
        <dbReference type="Proteomes" id="UP000007360"/>
    </source>
</evidence>
<feature type="domain" description="Bacterial bifunctional deaminase-reductase C-terminal" evidence="10">
    <location>
        <begin position="2"/>
        <end position="207"/>
    </location>
</feature>
<dbReference type="GO" id="GO:0008703">
    <property type="term" value="F:5-amino-6-(5-phosphoribosylamino)uracil reductase activity"/>
    <property type="evidence" value="ECO:0007669"/>
    <property type="project" value="InterPro"/>
</dbReference>
<dbReference type="SUPFAM" id="SSF53597">
    <property type="entry name" value="Dihydrofolate reductase-like"/>
    <property type="match status" value="1"/>
</dbReference>
<evidence type="ECO:0000256" key="8">
    <source>
        <dbReference type="ARBA" id="ARBA00049020"/>
    </source>
</evidence>
<dbReference type="UniPathway" id="UPA00275"/>
<comment type="pathway">
    <text evidence="1">Cofactor biosynthesis; riboflavin biosynthesis.</text>
</comment>
<keyword evidence="4" id="KW-0686">Riboflavin biosynthesis</keyword>
<dbReference type="EC" id="1.1.1.302" evidence="9"/>
<evidence type="ECO:0000259" key="10">
    <source>
        <dbReference type="Pfam" id="PF01872"/>
    </source>
</evidence>
<comment type="catalytic activity">
    <reaction evidence="7">
        <text>2,5-diamino-6-(1-D-ribitylamino)pyrimidin-4(3H)-one 5'-phosphate + NAD(+) = 2,5-diamino-6-(1-D-ribosylamino)pyrimidin-4(3H)-one 5'-phosphate + NADH + H(+)</text>
        <dbReference type="Rhea" id="RHEA:27274"/>
        <dbReference type="ChEBI" id="CHEBI:15378"/>
        <dbReference type="ChEBI" id="CHEBI:57540"/>
        <dbReference type="ChEBI" id="CHEBI:57945"/>
        <dbReference type="ChEBI" id="CHEBI:58890"/>
        <dbReference type="ChEBI" id="CHEBI:59545"/>
        <dbReference type="EC" id="1.1.1.302"/>
    </reaction>
</comment>
<dbReference type="GO" id="GO:0009231">
    <property type="term" value="P:riboflavin biosynthetic process"/>
    <property type="evidence" value="ECO:0007669"/>
    <property type="project" value="UniProtKB-UniPathway"/>
</dbReference>
<dbReference type="PANTHER" id="PTHR38011">
    <property type="entry name" value="DIHYDROFOLATE REDUCTASE FAMILY PROTEIN (AFU_ORTHOLOGUE AFUA_8G06820)"/>
    <property type="match status" value="1"/>
</dbReference>
<evidence type="ECO:0000256" key="3">
    <source>
        <dbReference type="ARBA" id="ARBA00011738"/>
    </source>
</evidence>
<dbReference type="Pfam" id="PF01872">
    <property type="entry name" value="RibD_C"/>
    <property type="match status" value="1"/>
</dbReference>
<dbReference type="GO" id="GO:0050661">
    <property type="term" value="F:NADP binding"/>
    <property type="evidence" value="ECO:0007669"/>
    <property type="project" value="InterPro"/>
</dbReference>
<name>K2R362_METFP</name>
<dbReference type="InterPro" id="IPR050765">
    <property type="entry name" value="Riboflavin_Biosynth_HTPR"/>
</dbReference>
<keyword evidence="12" id="KW-1185">Reference proteome</keyword>
<proteinExistence type="inferred from homology"/>
<evidence type="ECO:0000256" key="7">
    <source>
        <dbReference type="ARBA" id="ARBA00047550"/>
    </source>
</evidence>
<organism evidence="11 12">
    <name type="scientific">Methanobacterium formicicum (strain DSM 3637 / PP1)</name>
    <dbReference type="NCBI Taxonomy" id="1204725"/>
    <lineage>
        <taxon>Archaea</taxon>
        <taxon>Methanobacteriati</taxon>
        <taxon>Methanobacteriota</taxon>
        <taxon>Methanomada group</taxon>
        <taxon>Methanobacteria</taxon>
        <taxon>Methanobacteriales</taxon>
        <taxon>Methanobacteriaceae</taxon>
        <taxon>Methanobacterium</taxon>
    </lineage>
</organism>
<evidence type="ECO:0000313" key="11">
    <source>
        <dbReference type="EMBL" id="EKF85677.1"/>
    </source>
</evidence>
<dbReference type="Proteomes" id="UP000007360">
    <property type="component" value="Unassembled WGS sequence"/>
</dbReference>
<dbReference type="InterPro" id="IPR006401">
    <property type="entry name" value="Rib_reduct_arc"/>
</dbReference>
<dbReference type="InterPro" id="IPR024072">
    <property type="entry name" value="DHFR-like_dom_sf"/>
</dbReference>
<dbReference type="AlphaFoldDB" id="K2R362"/>
<dbReference type="PANTHER" id="PTHR38011:SF7">
    <property type="entry name" value="2,5-DIAMINO-6-RIBOSYLAMINO-4(3H)-PYRIMIDINONE 5'-PHOSPHATE REDUCTASE"/>
    <property type="match status" value="1"/>
</dbReference>
<dbReference type="InterPro" id="IPR002734">
    <property type="entry name" value="RibDG_C"/>
</dbReference>
<dbReference type="EMBL" id="AMPO01000006">
    <property type="protein sequence ID" value="EKF85677.1"/>
    <property type="molecule type" value="Genomic_DNA"/>
</dbReference>
<protein>
    <recommendedName>
        <fullName evidence="9">2,5-diamino-6-(ribosylamino)-4(3H)-pyrimidinone 5'-phosphate reductase</fullName>
        <ecNumber evidence="9">1.1.1.302</ecNumber>
    </recommendedName>
</protein>
<gene>
    <name evidence="11" type="ORF">A994_08091</name>
</gene>
<dbReference type="Gene3D" id="3.40.430.10">
    <property type="entry name" value="Dihydrofolate Reductase, subunit A"/>
    <property type="match status" value="1"/>
</dbReference>
<keyword evidence="6 11" id="KW-0560">Oxidoreductase</keyword>